<feature type="signal peptide" evidence="1">
    <location>
        <begin position="1"/>
        <end position="16"/>
    </location>
</feature>
<accession>A0AA88HXS6</accession>
<reference evidence="3" key="1">
    <citation type="submission" date="2023-07" db="EMBL/GenBank/DDBJ databases">
        <title>Chromosome-level genome assembly of Artemia franciscana.</title>
        <authorList>
            <person name="Jo E."/>
        </authorList>
    </citation>
    <scope>NUCLEOTIDE SEQUENCE</scope>
    <source>
        <tissue evidence="3">Whole body</tissue>
    </source>
</reference>
<dbReference type="Gene3D" id="3.40.710.10">
    <property type="entry name" value="DD-peptidase/beta-lactamase superfamily"/>
    <property type="match status" value="1"/>
</dbReference>
<dbReference type="PANTHER" id="PTHR43283:SF18">
    <property type="match status" value="1"/>
</dbReference>
<dbReference type="AlphaFoldDB" id="A0AA88HXS6"/>
<sequence length="410" mass="45779">MILIVFAFLLISAINCQNNLDSELDSVFVKHNMMGMSVATLCNGKISYVYNNGLKDFERNLVFDNNTMFRIASISKFVTTTGLMMLYDEGLFELNRDISLDIGFTVRNPHWPGVPITYQMLVSHTSGLRDGSKYDAFLADTVNSLGDPPSIKEILVPGGAYYTEDIWDSNLPGNYFTYCNLNFGVVGTLIEALSGERFDIYMRERLLQKMGIGGSYNVRDIEFIDDVAATYRNENGWVAQNDNYEGVPPEPLNMTGYVPGTNGAQFSPIGGLRISTLDLVKIMQLHLSKGVWEGIQLLSEQSVELMQEDVWQNNGLNGDTEGGLYQAWGLSVHHTTNTMGDVVFPDRRMFGHLGNAYGLISDFYFDPQSDYGVIFVTNGVFNGLSIGEETAFYQVEEDVFRAVFDNNSCP</sequence>
<evidence type="ECO:0000256" key="1">
    <source>
        <dbReference type="SAM" id="SignalP"/>
    </source>
</evidence>
<keyword evidence="4" id="KW-1185">Reference proteome</keyword>
<feature type="chain" id="PRO_5041733936" description="Beta-lactamase-related domain-containing protein" evidence="1">
    <location>
        <begin position="17"/>
        <end position="410"/>
    </location>
</feature>
<dbReference type="EMBL" id="JAVRJZ010000015">
    <property type="protein sequence ID" value="KAK2712952.1"/>
    <property type="molecule type" value="Genomic_DNA"/>
</dbReference>
<evidence type="ECO:0000313" key="3">
    <source>
        <dbReference type="EMBL" id="KAK2712952.1"/>
    </source>
</evidence>
<dbReference type="SUPFAM" id="SSF56601">
    <property type="entry name" value="beta-lactamase/transpeptidase-like"/>
    <property type="match status" value="1"/>
</dbReference>
<dbReference type="Pfam" id="PF00144">
    <property type="entry name" value="Beta-lactamase"/>
    <property type="match status" value="1"/>
</dbReference>
<proteinExistence type="predicted"/>
<evidence type="ECO:0000313" key="4">
    <source>
        <dbReference type="Proteomes" id="UP001187531"/>
    </source>
</evidence>
<dbReference type="InterPro" id="IPR050789">
    <property type="entry name" value="Diverse_Enzym_Activities"/>
</dbReference>
<dbReference type="PANTHER" id="PTHR43283">
    <property type="entry name" value="BETA-LACTAMASE-RELATED"/>
    <property type="match status" value="1"/>
</dbReference>
<dbReference type="InterPro" id="IPR012338">
    <property type="entry name" value="Beta-lactam/transpept-like"/>
</dbReference>
<evidence type="ECO:0000259" key="2">
    <source>
        <dbReference type="Pfam" id="PF00144"/>
    </source>
</evidence>
<protein>
    <recommendedName>
        <fullName evidence="2">Beta-lactamase-related domain-containing protein</fullName>
    </recommendedName>
</protein>
<name>A0AA88HXS6_ARTSF</name>
<dbReference type="InterPro" id="IPR001466">
    <property type="entry name" value="Beta-lactam-related"/>
</dbReference>
<organism evidence="3 4">
    <name type="scientific">Artemia franciscana</name>
    <name type="common">Brine shrimp</name>
    <name type="synonym">Artemia sanfranciscana</name>
    <dbReference type="NCBI Taxonomy" id="6661"/>
    <lineage>
        <taxon>Eukaryota</taxon>
        <taxon>Metazoa</taxon>
        <taxon>Ecdysozoa</taxon>
        <taxon>Arthropoda</taxon>
        <taxon>Crustacea</taxon>
        <taxon>Branchiopoda</taxon>
        <taxon>Anostraca</taxon>
        <taxon>Artemiidae</taxon>
        <taxon>Artemia</taxon>
    </lineage>
</organism>
<dbReference type="Proteomes" id="UP001187531">
    <property type="component" value="Unassembled WGS sequence"/>
</dbReference>
<gene>
    <name evidence="3" type="ORF">QYM36_011601</name>
</gene>
<keyword evidence="1" id="KW-0732">Signal</keyword>
<comment type="caution">
    <text evidence="3">The sequence shown here is derived from an EMBL/GenBank/DDBJ whole genome shotgun (WGS) entry which is preliminary data.</text>
</comment>
<feature type="domain" description="Beta-lactamase-related" evidence="2">
    <location>
        <begin position="30"/>
        <end position="381"/>
    </location>
</feature>